<dbReference type="STRING" id="66969.Lwal_2226"/>
<dbReference type="InterPro" id="IPR050393">
    <property type="entry name" value="MFP_Efflux_Pump"/>
</dbReference>
<dbReference type="AlphaFoldDB" id="A0A0W1A5I4"/>
<dbReference type="EMBL" id="LNZB01000051">
    <property type="protein sequence ID" value="KTD76504.1"/>
    <property type="molecule type" value="Genomic_DNA"/>
</dbReference>
<dbReference type="Gene3D" id="2.40.50.100">
    <property type="match status" value="1"/>
</dbReference>
<feature type="domain" description="p-hydroxybenzoic acid efflux pump subunit AaeA-like beta-barrel" evidence="3">
    <location>
        <begin position="257"/>
        <end position="353"/>
    </location>
</feature>
<accession>A0A0W1A5I4</accession>
<proteinExistence type="predicted"/>
<name>A0A0W1A5I4_9GAMM</name>
<evidence type="ECO:0000259" key="3">
    <source>
        <dbReference type="Pfam" id="PF25963"/>
    </source>
</evidence>
<evidence type="ECO:0000313" key="5">
    <source>
        <dbReference type="Proteomes" id="UP000054729"/>
    </source>
</evidence>
<keyword evidence="2" id="KW-1133">Transmembrane helix</keyword>
<dbReference type="OrthoDB" id="9811754at2"/>
<keyword evidence="5" id="KW-1185">Reference proteome</keyword>
<evidence type="ECO:0000256" key="2">
    <source>
        <dbReference type="SAM" id="Phobius"/>
    </source>
</evidence>
<keyword evidence="1" id="KW-0175">Coiled coil</keyword>
<reference evidence="4 5" key="1">
    <citation type="submission" date="2015-11" db="EMBL/GenBank/DDBJ databases">
        <title>Genomic analysis of 38 Legionella species identifies large and diverse effector repertoires.</title>
        <authorList>
            <person name="Burstein D."/>
            <person name="Amaro F."/>
            <person name="Zusman T."/>
            <person name="Lifshitz Z."/>
            <person name="Cohen O."/>
            <person name="Gilbert J.A."/>
            <person name="Pupko T."/>
            <person name="Shuman H.A."/>
            <person name="Segal G."/>
        </authorList>
    </citation>
    <scope>NUCLEOTIDE SEQUENCE [LARGE SCALE GENOMIC DNA]</scope>
    <source>
        <strain evidence="4 5">ATCC 51914</strain>
    </source>
</reference>
<organism evidence="4 5">
    <name type="scientific">Legionella waltersii</name>
    <dbReference type="NCBI Taxonomy" id="66969"/>
    <lineage>
        <taxon>Bacteria</taxon>
        <taxon>Pseudomonadati</taxon>
        <taxon>Pseudomonadota</taxon>
        <taxon>Gammaproteobacteria</taxon>
        <taxon>Legionellales</taxon>
        <taxon>Legionellaceae</taxon>
        <taxon>Legionella</taxon>
    </lineage>
</organism>
<dbReference type="SUPFAM" id="SSF111369">
    <property type="entry name" value="HlyD-like secretion proteins"/>
    <property type="match status" value="2"/>
</dbReference>
<feature type="transmembrane region" description="Helical" evidence="2">
    <location>
        <begin position="35"/>
        <end position="58"/>
    </location>
</feature>
<dbReference type="Pfam" id="PF25963">
    <property type="entry name" value="Beta-barrel_AAEA"/>
    <property type="match status" value="1"/>
</dbReference>
<evidence type="ECO:0000313" key="4">
    <source>
        <dbReference type="EMBL" id="KTD76504.1"/>
    </source>
</evidence>
<protein>
    <submittedName>
        <fullName evidence="4">Multidrug resistance protein</fullName>
    </submittedName>
</protein>
<dbReference type="Proteomes" id="UP000054729">
    <property type="component" value="Unassembled WGS sequence"/>
</dbReference>
<keyword evidence="2" id="KW-0812">Transmembrane</keyword>
<dbReference type="PANTHER" id="PTHR30367">
    <property type="entry name" value="P-HYDROXYBENZOIC ACID EFFLUX PUMP SUBUNIT AAEA-RELATED"/>
    <property type="match status" value="1"/>
</dbReference>
<comment type="caution">
    <text evidence="4">The sequence shown here is derived from an EMBL/GenBank/DDBJ whole genome shotgun (WGS) entry which is preliminary data.</text>
</comment>
<evidence type="ECO:0000256" key="1">
    <source>
        <dbReference type="SAM" id="Coils"/>
    </source>
</evidence>
<feature type="coiled-coil region" evidence="1">
    <location>
        <begin position="131"/>
        <end position="210"/>
    </location>
</feature>
<gene>
    <name evidence="4" type="ORF">Lwal_2226</name>
</gene>
<dbReference type="Gene3D" id="2.40.30.170">
    <property type="match status" value="1"/>
</dbReference>
<keyword evidence="2" id="KW-0472">Membrane</keyword>
<dbReference type="PATRIC" id="fig|66969.6.peg.2421"/>
<dbReference type="PANTHER" id="PTHR30367:SF1">
    <property type="entry name" value="MULTIDRUG RESISTANCE PROTEIN MDTN"/>
    <property type="match status" value="1"/>
</dbReference>
<dbReference type="InterPro" id="IPR058634">
    <property type="entry name" value="AaeA-lik-b-barrel"/>
</dbReference>
<sequence length="357" mass="40780">MNEDYKKTLHLLGNTLNAFFTKTLPHFFKQWKGHLNLPIIVVSLALLIGLFHFFSYLIPFTDNAFVVTNITPVAADVSGFITKIYVKNGQQVKKDSPIFEVYKAPYQLAYDQAKAEYQEGLKKIIVFEKQIDRTRALIKATEAELEKAEYALRLKRNKSVAEAVSVLEIKNLSYDVAALSNRKASLLREVEVLQAQIDQQQHTVASLKAKQDNAKVNLDLTIVRAPGDGVIDNMYVSPNTPIERHKPVFSFIDTSNYYIQANFNETDLRYVRPGDKAYIILRMYYFDKVFHGIVVNSLWAAERQVTAPKSQIQVVSNQNEWLLLPQRFPIQIKILDPDPKYPLNPGSSAYVYISTKK</sequence>